<dbReference type="Proteomes" id="UP000031623">
    <property type="component" value="Chromosome"/>
</dbReference>
<accession>A0A090AB15</accession>
<dbReference type="AlphaFoldDB" id="A0A090AB15"/>
<dbReference type="CDD" id="cd04179">
    <property type="entry name" value="DPM_DPG-synthase_like"/>
    <property type="match status" value="1"/>
</dbReference>
<dbReference type="InterPro" id="IPR001173">
    <property type="entry name" value="Glyco_trans_2-like"/>
</dbReference>
<protein>
    <submittedName>
        <fullName evidence="2">Glycosyl transferase, family 2</fullName>
    </submittedName>
</protein>
<keyword evidence="2" id="KW-0808">Transferase</keyword>
<reference evidence="2 3" key="1">
    <citation type="journal article" date="2014" name="ISME J.">
        <title>Ecophysiology of Thioploca ingrica as revealed by the complete genome sequence supplemented with proteomic evidence.</title>
        <authorList>
            <person name="Kojima H."/>
            <person name="Ogura Y."/>
            <person name="Yamamoto N."/>
            <person name="Togashi T."/>
            <person name="Mori H."/>
            <person name="Watanabe T."/>
            <person name="Nemoto F."/>
            <person name="Kurokawa K."/>
            <person name="Hayashi T."/>
            <person name="Fukui M."/>
        </authorList>
    </citation>
    <scope>NUCLEOTIDE SEQUENCE [LARGE SCALE GENOMIC DNA]</scope>
</reference>
<gene>
    <name evidence="2" type="ORF">THII_0446</name>
</gene>
<sequence>MTIFIQPIAILIPAKNEVNTIGKVIAAIKTCLTDVTVVVIDDASQDDTVKIAQSAGAKVLSLPFSLGAWGAIQTGLRYALKQEFNTAITMDADGQHEANSIPVLLERIASPSCDVVIGSYPQRGSGLRQIAWAFFRHLSGIPLTDLTSGLRAYNRAAITLLAAPAATLLDYQDMGVLMLLHKAGLRIQEIPILMYPRTNGHSRIFNSWWAVSRYMLHTAILCLAKIKSGKKTQCHTK</sequence>
<dbReference type="InterPro" id="IPR050256">
    <property type="entry name" value="Glycosyltransferase_2"/>
</dbReference>
<dbReference type="PANTHER" id="PTHR48090">
    <property type="entry name" value="UNDECAPRENYL-PHOSPHATE 4-DEOXY-4-FORMAMIDO-L-ARABINOSE TRANSFERASE-RELATED"/>
    <property type="match status" value="1"/>
</dbReference>
<dbReference type="STRING" id="40754.THII_0446"/>
<dbReference type="KEGG" id="tig:THII_0446"/>
<dbReference type="GO" id="GO:0016740">
    <property type="term" value="F:transferase activity"/>
    <property type="evidence" value="ECO:0007669"/>
    <property type="project" value="UniProtKB-KW"/>
</dbReference>
<dbReference type="SUPFAM" id="SSF53448">
    <property type="entry name" value="Nucleotide-diphospho-sugar transferases"/>
    <property type="match status" value="1"/>
</dbReference>
<evidence type="ECO:0000259" key="1">
    <source>
        <dbReference type="Pfam" id="PF00535"/>
    </source>
</evidence>
<dbReference type="EMBL" id="AP014633">
    <property type="protein sequence ID" value="BAP54743.1"/>
    <property type="molecule type" value="Genomic_DNA"/>
</dbReference>
<dbReference type="Pfam" id="PF00535">
    <property type="entry name" value="Glycos_transf_2"/>
    <property type="match status" value="1"/>
</dbReference>
<organism evidence="2 3">
    <name type="scientific">Thioploca ingrica</name>
    <dbReference type="NCBI Taxonomy" id="40754"/>
    <lineage>
        <taxon>Bacteria</taxon>
        <taxon>Pseudomonadati</taxon>
        <taxon>Pseudomonadota</taxon>
        <taxon>Gammaproteobacteria</taxon>
        <taxon>Thiotrichales</taxon>
        <taxon>Thiotrichaceae</taxon>
        <taxon>Thioploca</taxon>
    </lineage>
</organism>
<evidence type="ECO:0000313" key="2">
    <source>
        <dbReference type="EMBL" id="BAP54743.1"/>
    </source>
</evidence>
<keyword evidence="3" id="KW-1185">Reference proteome</keyword>
<dbReference type="Gene3D" id="3.90.550.10">
    <property type="entry name" value="Spore Coat Polysaccharide Biosynthesis Protein SpsA, Chain A"/>
    <property type="match status" value="1"/>
</dbReference>
<feature type="domain" description="Glycosyltransferase 2-like" evidence="1">
    <location>
        <begin position="10"/>
        <end position="133"/>
    </location>
</feature>
<dbReference type="InterPro" id="IPR029044">
    <property type="entry name" value="Nucleotide-diphossugar_trans"/>
</dbReference>
<evidence type="ECO:0000313" key="3">
    <source>
        <dbReference type="Proteomes" id="UP000031623"/>
    </source>
</evidence>
<dbReference type="PANTHER" id="PTHR48090:SF6">
    <property type="entry name" value="SLR5056 PROTEIN"/>
    <property type="match status" value="1"/>
</dbReference>
<name>A0A090AB15_9GAMM</name>
<dbReference type="OrthoDB" id="9811884at2"/>
<proteinExistence type="predicted"/>
<dbReference type="HOGENOM" id="CLU_033536_7_4_6"/>